<evidence type="ECO:0000313" key="2">
    <source>
        <dbReference type="EMBL" id="CAA9259408.1"/>
    </source>
</evidence>
<protein>
    <submittedName>
        <fullName evidence="2">Uncharacterized protein</fullName>
    </submittedName>
</protein>
<dbReference type="EMBL" id="CADCSY010000122">
    <property type="protein sequence ID" value="CAA9259408.1"/>
    <property type="molecule type" value="Genomic_DNA"/>
</dbReference>
<sequence>ARDRTPSLPCRVDARASPGHPRRGARVLLHHGLRADDVGRHPPAGGCEHREHLPPLRLEGAHRRQPVPRRPPPDAGRRHRGAVADPDRPDGDLGPRRGLHRLGGGPPGLRLLPLRHAPRAVHRRGGADDRGPQRRGARAGAPVVRRSCGGRGDPGARAGDALRARVRPVPPVGRIVASRHDIHHAGAGEAPDRHRRTRCATGPSL</sequence>
<feature type="compositionally biased region" description="Basic and acidic residues" evidence="1">
    <location>
        <begin position="47"/>
        <end position="62"/>
    </location>
</feature>
<reference evidence="2" key="1">
    <citation type="submission" date="2020-02" db="EMBL/GenBank/DDBJ databases">
        <authorList>
            <person name="Meier V. D."/>
        </authorList>
    </citation>
    <scope>NUCLEOTIDE SEQUENCE</scope>
    <source>
        <strain evidence="2">AVDCRST_MAG20</strain>
    </source>
</reference>
<accession>A0A6J4IT22</accession>
<feature type="non-terminal residue" evidence="2">
    <location>
        <position position="205"/>
    </location>
</feature>
<feature type="compositionally biased region" description="Basic and acidic residues" evidence="1">
    <location>
        <begin position="178"/>
        <end position="192"/>
    </location>
</feature>
<feature type="compositionally biased region" description="Basic and acidic residues" evidence="1">
    <location>
        <begin position="85"/>
        <end position="95"/>
    </location>
</feature>
<organism evidence="2">
    <name type="scientific">uncultured Acidimicrobiales bacterium</name>
    <dbReference type="NCBI Taxonomy" id="310071"/>
    <lineage>
        <taxon>Bacteria</taxon>
        <taxon>Bacillati</taxon>
        <taxon>Actinomycetota</taxon>
        <taxon>Acidimicrobiia</taxon>
        <taxon>Acidimicrobiales</taxon>
        <taxon>environmental samples</taxon>
    </lineage>
</organism>
<feature type="non-terminal residue" evidence="2">
    <location>
        <position position="1"/>
    </location>
</feature>
<gene>
    <name evidence="2" type="ORF">AVDCRST_MAG20-2612</name>
</gene>
<proteinExistence type="predicted"/>
<name>A0A6J4IT22_9ACTN</name>
<feature type="region of interest" description="Disordered" evidence="1">
    <location>
        <begin position="1"/>
        <end position="205"/>
    </location>
</feature>
<evidence type="ECO:0000256" key="1">
    <source>
        <dbReference type="SAM" id="MobiDB-lite"/>
    </source>
</evidence>
<dbReference type="AlphaFoldDB" id="A0A6J4IT22"/>
<feature type="compositionally biased region" description="Basic residues" evidence="1">
    <location>
        <begin position="20"/>
        <end position="32"/>
    </location>
</feature>